<dbReference type="PANTHER" id="PTHR15138">
    <property type="entry name" value="TRANSCRIPTION INITIATION FACTOR TFIID SUBUNIT 4"/>
    <property type="match status" value="1"/>
</dbReference>
<dbReference type="GO" id="GO:0016251">
    <property type="term" value="F:RNA polymerase II general transcription initiation factor activity"/>
    <property type="evidence" value="ECO:0007669"/>
    <property type="project" value="TreeGrafter"/>
</dbReference>
<keyword evidence="9" id="KW-1185">Reference proteome</keyword>
<evidence type="ECO:0000256" key="2">
    <source>
        <dbReference type="ARBA" id="ARBA00006178"/>
    </source>
</evidence>
<proteinExistence type="inferred from homology"/>
<evidence type="ECO:0000256" key="6">
    <source>
        <dbReference type="SAM" id="MobiDB-lite"/>
    </source>
</evidence>
<dbReference type="AlphaFoldDB" id="A0A9Q1L9A8"/>
<evidence type="ECO:0000256" key="3">
    <source>
        <dbReference type="ARBA" id="ARBA00023015"/>
    </source>
</evidence>
<keyword evidence="5" id="KW-0539">Nucleus</keyword>
<dbReference type="EMBL" id="JAJAGQ010000020">
    <property type="protein sequence ID" value="KAJ8531943.1"/>
    <property type="molecule type" value="Genomic_DNA"/>
</dbReference>
<dbReference type="OrthoDB" id="21060at2759"/>
<dbReference type="GO" id="GO:0006367">
    <property type="term" value="P:transcription initiation at RNA polymerase II promoter"/>
    <property type="evidence" value="ECO:0007669"/>
    <property type="project" value="TreeGrafter"/>
</dbReference>
<gene>
    <name evidence="8" type="ORF">K7X08_011866</name>
</gene>
<dbReference type="GO" id="GO:0003677">
    <property type="term" value="F:DNA binding"/>
    <property type="evidence" value="ECO:0007669"/>
    <property type="project" value="TreeGrafter"/>
</dbReference>
<evidence type="ECO:0000313" key="8">
    <source>
        <dbReference type="EMBL" id="KAJ8531943.1"/>
    </source>
</evidence>
<comment type="caution">
    <text evidence="8">The sequence shown here is derived from an EMBL/GenBank/DDBJ whole genome shotgun (WGS) entry which is preliminary data.</text>
</comment>
<comment type="subcellular location">
    <subcellularLocation>
        <location evidence="1">Nucleus</location>
    </subcellularLocation>
</comment>
<organism evidence="8 9">
    <name type="scientific">Anisodus acutangulus</name>
    <dbReference type="NCBI Taxonomy" id="402998"/>
    <lineage>
        <taxon>Eukaryota</taxon>
        <taxon>Viridiplantae</taxon>
        <taxon>Streptophyta</taxon>
        <taxon>Embryophyta</taxon>
        <taxon>Tracheophyta</taxon>
        <taxon>Spermatophyta</taxon>
        <taxon>Magnoliopsida</taxon>
        <taxon>eudicotyledons</taxon>
        <taxon>Gunneridae</taxon>
        <taxon>Pentapetalae</taxon>
        <taxon>asterids</taxon>
        <taxon>lamiids</taxon>
        <taxon>Solanales</taxon>
        <taxon>Solanaceae</taxon>
        <taxon>Solanoideae</taxon>
        <taxon>Hyoscyameae</taxon>
        <taxon>Anisodus</taxon>
    </lineage>
</organism>
<reference evidence="9" key="1">
    <citation type="journal article" date="2023" name="Proc. Natl. Acad. Sci. U.S.A.">
        <title>Genomic and structural basis for evolution of tropane alkaloid biosynthesis.</title>
        <authorList>
            <person name="Wanga Y.-J."/>
            <person name="Taina T."/>
            <person name="Yua J.-Y."/>
            <person name="Lia J."/>
            <person name="Xua B."/>
            <person name="Chenc J."/>
            <person name="D'Auriad J.C."/>
            <person name="Huanga J.-P."/>
            <person name="Huanga S.-X."/>
        </authorList>
    </citation>
    <scope>NUCLEOTIDE SEQUENCE [LARGE SCALE GENOMIC DNA]</scope>
    <source>
        <strain evidence="9">cv. KIB-2019</strain>
    </source>
</reference>
<protein>
    <recommendedName>
        <fullName evidence="7">Transcription initiation factor TFIID component TAF4 C-terminal domain-containing protein</fullName>
    </recommendedName>
</protein>
<keyword evidence="3" id="KW-0805">Transcription regulation</keyword>
<keyword evidence="4" id="KW-0804">Transcription</keyword>
<dbReference type="Pfam" id="PF05236">
    <property type="entry name" value="TAF4"/>
    <property type="match status" value="1"/>
</dbReference>
<accession>A0A9Q1L9A8</accession>
<feature type="domain" description="Transcription initiation factor TFIID component TAF4 C-terminal" evidence="7">
    <location>
        <begin position="54"/>
        <end position="111"/>
    </location>
</feature>
<evidence type="ECO:0000259" key="7">
    <source>
        <dbReference type="Pfam" id="PF05236"/>
    </source>
</evidence>
<evidence type="ECO:0000256" key="4">
    <source>
        <dbReference type="ARBA" id="ARBA00023163"/>
    </source>
</evidence>
<evidence type="ECO:0000256" key="1">
    <source>
        <dbReference type="ARBA" id="ARBA00004123"/>
    </source>
</evidence>
<dbReference type="PANTHER" id="PTHR15138:SF14">
    <property type="entry name" value="TRANSCRIPTION INITIATION FACTOR TFIID SUBUNIT 4"/>
    <property type="match status" value="1"/>
</dbReference>
<evidence type="ECO:0000313" key="9">
    <source>
        <dbReference type="Proteomes" id="UP001152561"/>
    </source>
</evidence>
<dbReference type="Proteomes" id="UP001152561">
    <property type="component" value="Unassembled WGS sequence"/>
</dbReference>
<dbReference type="InterPro" id="IPR007900">
    <property type="entry name" value="TAF4_C"/>
</dbReference>
<comment type="similarity">
    <text evidence="2">Belongs to the TAF4 family.</text>
</comment>
<sequence>MTSSIGPGNNGKIPLKKSTIEQKKPLDTQGFSSPPSGKKQKVSGAFSDQSIEQLNDVTAVSGVNLMEEEEHLLSGPREDSRVSEASRCAVQEEEERLILQKIPLQRKLNGIKCGG</sequence>
<feature type="region of interest" description="Disordered" evidence="6">
    <location>
        <begin position="1"/>
        <end position="50"/>
    </location>
</feature>
<evidence type="ECO:0000256" key="5">
    <source>
        <dbReference type="ARBA" id="ARBA00023242"/>
    </source>
</evidence>
<dbReference type="InterPro" id="IPR045144">
    <property type="entry name" value="TAF4"/>
</dbReference>
<name>A0A9Q1L9A8_9SOLA</name>
<dbReference type="GO" id="GO:0005669">
    <property type="term" value="C:transcription factor TFIID complex"/>
    <property type="evidence" value="ECO:0007669"/>
    <property type="project" value="InterPro"/>
</dbReference>